<proteinExistence type="predicted"/>
<dbReference type="Proteomes" id="UP001499978">
    <property type="component" value="Unassembled WGS sequence"/>
</dbReference>
<protein>
    <submittedName>
        <fullName evidence="2">Uncharacterized protein</fullName>
    </submittedName>
</protein>
<evidence type="ECO:0000313" key="2">
    <source>
        <dbReference type="EMBL" id="GAA2515219.1"/>
    </source>
</evidence>
<keyword evidence="3" id="KW-1185">Reference proteome</keyword>
<sequence length="159" mass="15872">MRIAARTAVLAATAAAAISFASPALAGDTFNNADISISGGNAASLAACVNYAKKSIIAGLKGQSNYCKNFAKAEGGDVKLKNVSVWVQQEGNSGWFGKTKNNASVSISGGDAVAVAGCVNFLQGSATAAQKNECTNAAVAQGGDVNLKNVSITVIQVGS</sequence>
<organism evidence="2 3">
    <name type="scientific">Pilimelia columellifera subsp. columellifera</name>
    <dbReference type="NCBI Taxonomy" id="706583"/>
    <lineage>
        <taxon>Bacteria</taxon>
        <taxon>Bacillati</taxon>
        <taxon>Actinomycetota</taxon>
        <taxon>Actinomycetes</taxon>
        <taxon>Micromonosporales</taxon>
        <taxon>Micromonosporaceae</taxon>
        <taxon>Pilimelia</taxon>
    </lineage>
</organism>
<feature type="signal peptide" evidence="1">
    <location>
        <begin position="1"/>
        <end position="26"/>
    </location>
</feature>
<dbReference type="RefSeq" id="WP_344168783.1">
    <property type="nucleotide sequence ID" value="NZ_BAAARY010000003.1"/>
</dbReference>
<evidence type="ECO:0000256" key="1">
    <source>
        <dbReference type="SAM" id="SignalP"/>
    </source>
</evidence>
<gene>
    <name evidence="2" type="ORF">GCM10010201_09370</name>
</gene>
<accession>A0ABN3N6S9</accession>
<keyword evidence="1" id="KW-0732">Signal</keyword>
<comment type="caution">
    <text evidence="2">The sequence shown here is derived from an EMBL/GenBank/DDBJ whole genome shotgun (WGS) entry which is preliminary data.</text>
</comment>
<name>A0ABN3N6S9_9ACTN</name>
<reference evidence="2 3" key="1">
    <citation type="journal article" date="2019" name="Int. J. Syst. Evol. Microbiol.">
        <title>The Global Catalogue of Microorganisms (GCM) 10K type strain sequencing project: providing services to taxonomists for standard genome sequencing and annotation.</title>
        <authorList>
            <consortium name="The Broad Institute Genomics Platform"/>
            <consortium name="The Broad Institute Genome Sequencing Center for Infectious Disease"/>
            <person name="Wu L."/>
            <person name="Ma J."/>
        </authorList>
    </citation>
    <scope>NUCLEOTIDE SEQUENCE [LARGE SCALE GENOMIC DNA]</scope>
    <source>
        <strain evidence="2 3">JCM 3367</strain>
    </source>
</reference>
<evidence type="ECO:0000313" key="3">
    <source>
        <dbReference type="Proteomes" id="UP001499978"/>
    </source>
</evidence>
<feature type="chain" id="PRO_5045982771" evidence="1">
    <location>
        <begin position="27"/>
        <end position="159"/>
    </location>
</feature>
<dbReference type="EMBL" id="BAAARY010000003">
    <property type="protein sequence ID" value="GAA2515219.1"/>
    <property type="molecule type" value="Genomic_DNA"/>
</dbReference>